<evidence type="ECO:0000313" key="3">
    <source>
        <dbReference type="EMBL" id="VTJ68188.1"/>
    </source>
</evidence>
<evidence type="ECO:0000256" key="1">
    <source>
        <dbReference type="SAM" id="MobiDB-lite"/>
    </source>
</evidence>
<proteinExistence type="predicted"/>
<feature type="region of interest" description="Disordered" evidence="1">
    <location>
        <begin position="1"/>
        <end position="24"/>
    </location>
</feature>
<dbReference type="EMBL" id="WJEC01001862">
    <property type="protein sequence ID" value="KAF7477658.1"/>
    <property type="molecule type" value="Genomic_DNA"/>
</dbReference>
<gene>
    <name evidence="2" type="ORF">GHT09_011289</name>
    <name evidence="3" type="ORF">MONAX_5E003133</name>
</gene>
<keyword evidence="4" id="KW-1185">Reference proteome</keyword>
<accession>A0A5E4BF38</accession>
<dbReference type="Proteomes" id="UP000662637">
    <property type="component" value="Unassembled WGS sequence"/>
</dbReference>
<dbReference type="AlphaFoldDB" id="A0A5E4BF38"/>
<protein>
    <submittedName>
        <fullName evidence="3">Uncharacterized protein</fullName>
    </submittedName>
</protein>
<name>A0A5E4BF38_MARMO</name>
<dbReference type="EMBL" id="CABDUW010000417">
    <property type="protein sequence ID" value="VTJ68188.1"/>
    <property type="molecule type" value="Genomic_DNA"/>
</dbReference>
<reference evidence="2" key="2">
    <citation type="submission" date="2020-08" db="EMBL/GenBank/DDBJ databases">
        <authorList>
            <person name="Shumante A."/>
            <person name="Zimin A.V."/>
            <person name="Puiu D."/>
            <person name="Salzberg S.L."/>
        </authorList>
    </citation>
    <scope>NUCLEOTIDE SEQUENCE</scope>
    <source>
        <strain evidence="2">WC2-LM</strain>
        <tissue evidence="2">Liver</tissue>
    </source>
</reference>
<dbReference type="Proteomes" id="UP000335636">
    <property type="component" value="Unassembled WGS sequence"/>
</dbReference>
<organism evidence="3 4">
    <name type="scientific">Marmota monax</name>
    <name type="common">Woodchuck</name>
    <dbReference type="NCBI Taxonomy" id="9995"/>
    <lineage>
        <taxon>Eukaryota</taxon>
        <taxon>Metazoa</taxon>
        <taxon>Chordata</taxon>
        <taxon>Craniata</taxon>
        <taxon>Vertebrata</taxon>
        <taxon>Euteleostomi</taxon>
        <taxon>Mammalia</taxon>
        <taxon>Eutheria</taxon>
        <taxon>Euarchontoglires</taxon>
        <taxon>Glires</taxon>
        <taxon>Rodentia</taxon>
        <taxon>Sciuromorpha</taxon>
        <taxon>Sciuridae</taxon>
        <taxon>Xerinae</taxon>
        <taxon>Marmotini</taxon>
        <taxon>Marmota</taxon>
    </lineage>
</organism>
<evidence type="ECO:0000313" key="4">
    <source>
        <dbReference type="Proteomes" id="UP000335636"/>
    </source>
</evidence>
<evidence type="ECO:0000313" key="2">
    <source>
        <dbReference type="EMBL" id="KAF7477658.1"/>
    </source>
</evidence>
<reference evidence="3 4" key="1">
    <citation type="submission" date="2019-04" db="EMBL/GenBank/DDBJ databases">
        <authorList>
            <person name="Alioto T."/>
            <person name="Alioto T."/>
        </authorList>
    </citation>
    <scope>NUCLEOTIDE SEQUENCE [LARGE SCALE GENOMIC DNA]</scope>
</reference>
<sequence length="118" mass="13249">MGQRPGLAWNPRVDTQDVSSLQPDPLRIQKAKEAEQRVPKVSSEAETSLQHQNKNLVLKFTCECRIEKKRGISQPGERLPGSQPDQTLQGTFVPGMHINIKWLPPLIASKVLICDVRD</sequence>